<dbReference type="Pfam" id="PF02146">
    <property type="entry name" value="SIR2"/>
    <property type="match status" value="1"/>
</dbReference>
<dbReference type="InterPro" id="IPR026590">
    <property type="entry name" value="Ssirtuin_cat_dom"/>
</dbReference>
<feature type="binding site" evidence="3 4">
    <location>
        <position position="132"/>
    </location>
    <ligand>
        <name>Zn(2+)</name>
        <dbReference type="ChEBI" id="CHEBI:29105"/>
    </ligand>
</feature>
<comment type="similarity">
    <text evidence="3">Belongs to the sirtuin family. Class III subfamily.</text>
</comment>
<feature type="binding site" evidence="3 4">
    <location>
        <position position="129"/>
    </location>
    <ligand>
        <name>Zn(2+)</name>
        <dbReference type="ChEBI" id="CHEBI:29105"/>
    </ligand>
</feature>
<gene>
    <name evidence="3" type="primary">cobB</name>
    <name evidence="6" type="ORF">EDD19_106112</name>
</gene>
<keyword evidence="1" id="KW-0808">Transferase</keyword>
<dbReference type="PANTHER" id="PTHR11085:SF4">
    <property type="entry name" value="NAD-DEPENDENT PROTEIN DEACYLASE"/>
    <property type="match status" value="1"/>
</dbReference>
<dbReference type="SUPFAM" id="SSF52467">
    <property type="entry name" value="DHS-like NAD/FAD-binding domain"/>
    <property type="match status" value="1"/>
</dbReference>
<dbReference type="PANTHER" id="PTHR11085">
    <property type="entry name" value="NAD-DEPENDENT PROTEIN DEACYLASE SIRTUIN-5, MITOCHONDRIAL-RELATED"/>
    <property type="match status" value="1"/>
</dbReference>
<feature type="binding site" evidence="3">
    <location>
        <begin position="103"/>
        <end position="106"/>
    </location>
    <ligand>
        <name>NAD(+)</name>
        <dbReference type="ChEBI" id="CHEBI:57540"/>
    </ligand>
</feature>
<keyword evidence="3 4" id="KW-0862">Zinc</keyword>
<dbReference type="EMBL" id="SMCX01000006">
    <property type="protein sequence ID" value="TCW24656.1"/>
    <property type="molecule type" value="Genomic_DNA"/>
</dbReference>
<feature type="domain" description="Deacetylase sirtuin-type" evidence="5">
    <location>
        <begin position="1"/>
        <end position="247"/>
    </location>
</feature>
<organism evidence="6 7">
    <name type="scientific">Dietzia cinnamea</name>
    <dbReference type="NCBI Taxonomy" id="321318"/>
    <lineage>
        <taxon>Bacteria</taxon>
        <taxon>Bacillati</taxon>
        <taxon>Actinomycetota</taxon>
        <taxon>Actinomycetes</taxon>
        <taxon>Mycobacteriales</taxon>
        <taxon>Dietziaceae</taxon>
        <taxon>Dietzia</taxon>
    </lineage>
</organism>
<dbReference type="AlphaFoldDB" id="A0A4R3ZW07"/>
<reference evidence="6 7" key="1">
    <citation type="submission" date="2019-03" db="EMBL/GenBank/DDBJ databases">
        <title>Root nodule microbial communities of legume samples collected from USA, Mexico and Botswana.</title>
        <authorList>
            <person name="Hirsch A."/>
        </authorList>
    </citation>
    <scope>NUCLEOTIDE SEQUENCE [LARGE SCALE GENOMIC DNA]</scope>
    <source>
        <strain evidence="6 7">55</strain>
    </source>
</reference>
<feature type="active site" description="Proton acceptor" evidence="3 4">
    <location>
        <position position="121"/>
    </location>
</feature>
<dbReference type="InterPro" id="IPR026591">
    <property type="entry name" value="Sirtuin_cat_small_dom_sf"/>
</dbReference>
<feature type="binding site" evidence="3">
    <location>
        <position position="70"/>
    </location>
    <ligand>
        <name>substrate</name>
    </ligand>
</feature>
<feature type="binding site" evidence="3 4">
    <location>
        <position position="157"/>
    </location>
    <ligand>
        <name>Zn(2+)</name>
        <dbReference type="ChEBI" id="CHEBI:29105"/>
    </ligand>
</feature>
<dbReference type="Gene3D" id="3.40.50.1220">
    <property type="entry name" value="TPP-binding domain"/>
    <property type="match status" value="1"/>
</dbReference>
<evidence type="ECO:0000256" key="1">
    <source>
        <dbReference type="ARBA" id="ARBA00022679"/>
    </source>
</evidence>
<evidence type="ECO:0000313" key="7">
    <source>
        <dbReference type="Proteomes" id="UP000295805"/>
    </source>
</evidence>
<comment type="catalytic activity">
    <reaction evidence="3">
        <text>N(6)-succinyl-L-lysyl-[protein] + NAD(+) + H2O = 2''-O-succinyl-ADP-D-ribose + nicotinamide + L-lysyl-[protein]</text>
        <dbReference type="Rhea" id="RHEA:47668"/>
        <dbReference type="Rhea" id="RHEA-COMP:9752"/>
        <dbReference type="Rhea" id="RHEA-COMP:11877"/>
        <dbReference type="ChEBI" id="CHEBI:15377"/>
        <dbReference type="ChEBI" id="CHEBI:17154"/>
        <dbReference type="ChEBI" id="CHEBI:29969"/>
        <dbReference type="ChEBI" id="CHEBI:57540"/>
        <dbReference type="ChEBI" id="CHEBI:87830"/>
        <dbReference type="ChEBI" id="CHEBI:87832"/>
    </reaction>
</comment>
<dbReference type="Gene3D" id="3.30.1600.10">
    <property type="entry name" value="SIR2/SIRT2 'Small Domain"/>
    <property type="match status" value="1"/>
</dbReference>
<evidence type="ECO:0000313" key="6">
    <source>
        <dbReference type="EMBL" id="TCW24656.1"/>
    </source>
</evidence>
<accession>A0A4R3ZW07</accession>
<dbReference type="InterPro" id="IPR050134">
    <property type="entry name" value="NAD-dep_sirtuin_deacylases"/>
</dbReference>
<evidence type="ECO:0000256" key="4">
    <source>
        <dbReference type="PROSITE-ProRule" id="PRU00236"/>
    </source>
</evidence>
<proteinExistence type="inferred from homology"/>
<dbReference type="NCBIfam" id="NF001753">
    <property type="entry name" value="PRK00481.1-3"/>
    <property type="match status" value="1"/>
</dbReference>
<comment type="caution">
    <text evidence="3">Lacks conserved residue(s) required for the propagation of feature annotation.</text>
</comment>
<dbReference type="InterPro" id="IPR029035">
    <property type="entry name" value="DHS-like_NAD/FAD-binding_dom"/>
</dbReference>
<keyword evidence="3 4" id="KW-0479">Metal-binding</keyword>
<feature type="binding site" evidence="3">
    <location>
        <begin position="220"/>
        <end position="222"/>
    </location>
    <ligand>
        <name>NAD(+)</name>
        <dbReference type="ChEBI" id="CHEBI:57540"/>
    </ligand>
</feature>
<comment type="cofactor">
    <cofactor evidence="3">
        <name>Zn(2+)</name>
        <dbReference type="ChEBI" id="CHEBI:29105"/>
    </cofactor>
    <text evidence="3">Binds 1 zinc ion per subunit.</text>
</comment>
<evidence type="ECO:0000259" key="5">
    <source>
        <dbReference type="PROSITE" id="PS50305"/>
    </source>
</evidence>
<dbReference type="GO" id="GO:0036055">
    <property type="term" value="F:protein-succinyllysine desuccinylase activity"/>
    <property type="evidence" value="ECO:0007669"/>
    <property type="project" value="UniProtKB-UniRule"/>
</dbReference>
<dbReference type="Proteomes" id="UP000295805">
    <property type="component" value="Unassembled WGS sequence"/>
</dbReference>
<comment type="caution">
    <text evidence="6">The sequence shown here is derived from an EMBL/GenBank/DDBJ whole genome shotgun (WGS) entry which is preliminary data.</text>
</comment>
<dbReference type="GO" id="GO:0070403">
    <property type="term" value="F:NAD+ binding"/>
    <property type="evidence" value="ECO:0007669"/>
    <property type="project" value="UniProtKB-UniRule"/>
</dbReference>
<feature type="binding site" evidence="3">
    <location>
        <position position="73"/>
    </location>
    <ligand>
        <name>substrate</name>
    </ligand>
</feature>
<dbReference type="PROSITE" id="PS50305">
    <property type="entry name" value="SIRTUIN"/>
    <property type="match status" value="1"/>
</dbReference>
<dbReference type="InterPro" id="IPR003000">
    <property type="entry name" value="Sirtuin"/>
</dbReference>
<feature type="binding site" evidence="3 4">
    <location>
        <position position="154"/>
    </location>
    <ligand>
        <name>Zn(2+)</name>
        <dbReference type="ChEBI" id="CHEBI:29105"/>
    </ligand>
</feature>
<keyword evidence="3" id="KW-0963">Cytoplasm</keyword>
<comment type="function">
    <text evidence="3">NAD-dependent lysine deacetylase and desuccinylase that specifically removes acetyl and succinyl groups on target proteins. Modulates the activities of several proteins which are inactive in their acylated form.</text>
</comment>
<comment type="subcellular location">
    <subcellularLocation>
        <location evidence="3">Cytoplasm</location>
    </subcellularLocation>
</comment>
<evidence type="ECO:0000256" key="2">
    <source>
        <dbReference type="ARBA" id="ARBA00023027"/>
    </source>
</evidence>
<feature type="binding site" evidence="3">
    <location>
        <begin position="194"/>
        <end position="196"/>
    </location>
    <ligand>
        <name>NAD(+)</name>
        <dbReference type="ChEBI" id="CHEBI:57540"/>
    </ligand>
</feature>
<dbReference type="HAMAP" id="MF_01121">
    <property type="entry name" value="Sirtuin_ClassIII"/>
    <property type="match status" value="1"/>
</dbReference>
<dbReference type="GO" id="GO:0017136">
    <property type="term" value="F:histone deacetylase activity, NAD-dependent"/>
    <property type="evidence" value="ECO:0007669"/>
    <property type="project" value="TreeGrafter"/>
</dbReference>
<dbReference type="GO" id="GO:0036054">
    <property type="term" value="F:protein-malonyllysine demalonylase activity"/>
    <property type="evidence" value="ECO:0007669"/>
    <property type="project" value="InterPro"/>
</dbReference>
<protein>
    <recommendedName>
        <fullName evidence="3">NAD-dependent protein deacylase</fullName>
        <ecNumber evidence="3">2.3.1.286</ecNumber>
    </recommendedName>
    <alternativeName>
        <fullName evidence="3">Regulatory protein SIR2 homolog</fullName>
    </alternativeName>
</protein>
<keyword evidence="2 3" id="KW-0520">NAD</keyword>
<name>A0A4R3ZW07_9ACTN</name>
<dbReference type="RefSeq" id="WP_007632538.1">
    <property type="nucleotide sequence ID" value="NZ_CP143053.1"/>
</dbReference>
<dbReference type="InterPro" id="IPR027546">
    <property type="entry name" value="Sirtuin_class_III"/>
</dbReference>
<comment type="catalytic activity">
    <reaction evidence="3">
        <text>N(6)-acetyl-L-lysyl-[protein] + NAD(+) + H2O = 2''-O-acetyl-ADP-D-ribose + nicotinamide + L-lysyl-[protein]</text>
        <dbReference type="Rhea" id="RHEA:43636"/>
        <dbReference type="Rhea" id="RHEA-COMP:9752"/>
        <dbReference type="Rhea" id="RHEA-COMP:10731"/>
        <dbReference type="ChEBI" id="CHEBI:15377"/>
        <dbReference type="ChEBI" id="CHEBI:17154"/>
        <dbReference type="ChEBI" id="CHEBI:29969"/>
        <dbReference type="ChEBI" id="CHEBI:57540"/>
        <dbReference type="ChEBI" id="CHEBI:61930"/>
        <dbReference type="ChEBI" id="CHEBI:83767"/>
        <dbReference type="EC" id="2.3.1.286"/>
    </reaction>
</comment>
<comment type="domain">
    <text evidence="3">2 residues (Tyr-70 and Arg-73) present in a large hydrophobic pocket are probably involved in substrate specificity. They are important for desuccinylation activity, but dispensable for deacetylation activity.</text>
</comment>
<feature type="binding site" evidence="3">
    <location>
        <position position="238"/>
    </location>
    <ligand>
        <name>NAD(+)</name>
        <dbReference type="ChEBI" id="CHEBI:57540"/>
    </ligand>
</feature>
<dbReference type="GeneID" id="89530943"/>
<sequence length="247" mass="25940">MITAHDLREARFALAGDGSLVVLSGAGMSAESDVPTFRDAQTGLWERYDPAALATSEAWARDRDTVWAWYRWRENLISHAQPNAGHLAVARAAERRDVIVVTQNVDDLHERAGSPVVHHVHGSLFSHRCDTCGTPMDVGPPPVAAVGRLAPPHCIACGGRARPGIVWFGEMLPPGPWEESVAAIDRAAAVLVVGTSGLVHPAASLPDLAAEAGIPVVEVNPGPSGLAPAVTVHVRATAGEAVPEILS</sequence>
<dbReference type="EC" id="2.3.1.286" evidence="3"/>
<dbReference type="GO" id="GO:0005737">
    <property type="term" value="C:cytoplasm"/>
    <property type="evidence" value="ECO:0007669"/>
    <property type="project" value="UniProtKB-SubCell"/>
</dbReference>
<dbReference type="GO" id="GO:0008270">
    <property type="term" value="F:zinc ion binding"/>
    <property type="evidence" value="ECO:0007669"/>
    <property type="project" value="UniProtKB-UniRule"/>
</dbReference>
<evidence type="ECO:0000256" key="3">
    <source>
        <dbReference type="HAMAP-Rule" id="MF_01121"/>
    </source>
</evidence>